<evidence type="ECO:0000313" key="2">
    <source>
        <dbReference type="EMBL" id="KAF6198964.1"/>
    </source>
</evidence>
<accession>A0A8S9WRV1</accession>
<dbReference type="Proteomes" id="UP000466442">
    <property type="component" value="Unassembled WGS sequence"/>
</dbReference>
<feature type="region of interest" description="Disordered" evidence="1">
    <location>
        <begin position="1"/>
        <end position="44"/>
    </location>
</feature>
<organism evidence="2 3">
    <name type="scientific">Apolygus lucorum</name>
    <name type="common">Small green plant bug</name>
    <name type="synonym">Lygocoris lucorum</name>
    <dbReference type="NCBI Taxonomy" id="248454"/>
    <lineage>
        <taxon>Eukaryota</taxon>
        <taxon>Metazoa</taxon>
        <taxon>Ecdysozoa</taxon>
        <taxon>Arthropoda</taxon>
        <taxon>Hexapoda</taxon>
        <taxon>Insecta</taxon>
        <taxon>Pterygota</taxon>
        <taxon>Neoptera</taxon>
        <taxon>Paraneoptera</taxon>
        <taxon>Hemiptera</taxon>
        <taxon>Heteroptera</taxon>
        <taxon>Panheteroptera</taxon>
        <taxon>Cimicomorpha</taxon>
        <taxon>Miridae</taxon>
        <taxon>Mirini</taxon>
        <taxon>Apolygus</taxon>
    </lineage>
</organism>
<sequence length="294" mass="32878">MQPPGEGNCPPRAPPLPRRSLIPVPMGPLRKGCRPLRNPDYRPPRAALQSAPYRLQSVPGRAGRLQRMLPTTFQDHMDRMYPYDPNLSMEEMLNMSVDTTPRFRIRRSSTGSPTIQWPGGRATGFENLLGEAGYGEGWTSMDFETCGAIENDPNLFDITSEIPNEYIEGGFECIQGGGAPRGIYTPNYVAPRQRNYEPEVEVDEDDLEWASAQNFLEQDLAWALDDDICAEEDIEVGQDALELIEAEEAEEAEEDCDNEESLDEEDSLAEDLHCGPFGLSPIPEYSCEDLNDVD</sequence>
<name>A0A8S9WRV1_APOLU</name>
<evidence type="ECO:0000256" key="1">
    <source>
        <dbReference type="SAM" id="MobiDB-lite"/>
    </source>
</evidence>
<reference evidence="2" key="1">
    <citation type="journal article" date="2021" name="Mol. Ecol. Resour.">
        <title>Apolygus lucorum genome provides insights into omnivorousness and mesophyll feeding.</title>
        <authorList>
            <person name="Liu Y."/>
            <person name="Liu H."/>
            <person name="Wang H."/>
            <person name="Huang T."/>
            <person name="Liu B."/>
            <person name="Yang B."/>
            <person name="Yin L."/>
            <person name="Li B."/>
            <person name="Zhang Y."/>
            <person name="Zhang S."/>
            <person name="Jiang F."/>
            <person name="Zhang X."/>
            <person name="Ren Y."/>
            <person name="Wang B."/>
            <person name="Wang S."/>
            <person name="Lu Y."/>
            <person name="Wu K."/>
            <person name="Fan W."/>
            <person name="Wang G."/>
        </authorList>
    </citation>
    <scope>NUCLEOTIDE SEQUENCE</scope>
    <source>
        <strain evidence="2">12Hb</strain>
    </source>
</reference>
<keyword evidence="3" id="KW-1185">Reference proteome</keyword>
<evidence type="ECO:0000313" key="3">
    <source>
        <dbReference type="Proteomes" id="UP000466442"/>
    </source>
</evidence>
<dbReference type="EMBL" id="WIXP02000015">
    <property type="protein sequence ID" value="KAF6198964.1"/>
    <property type="molecule type" value="Genomic_DNA"/>
</dbReference>
<comment type="caution">
    <text evidence="2">The sequence shown here is derived from an EMBL/GenBank/DDBJ whole genome shotgun (WGS) entry which is preliminary data.</text>
</comment>
<gene>
    <name evidence="2" type="ORF">GE061_006987</name>
</gene>
<feature type="region of interest" description="Disordered" evidence="1">
    <location>
        <begin position="248"/>
        <end position="294"/>
    </location>
</feature>
<dbReference type="AlphaFoldDB" id="A0A8S9WRV1"/>
<proteinExistence type="predicted"/>
<protein>
    <submittedName>
        <fullName evidence="2">Uncharacterized protein</fullName>
    </submittedName>
</protein>
<feature type="compositionally biased region" description="Acidic residues" evidence="1">
    <location>
        <begin position="248"/>
        <end position="269"/>
    </location>
</feature>